<dbReference type="Pfam" id="PF02518">
    <property type="entry name" value="HATPase_c"/>
    <property type="match status" value="1"/>
</dbReference>
<sequence length="494" mass="52929">MKSRSAPFLTRSPGSWAATARQALLYALPLVFVALIAAQWLDADYRALRENARRRAQGVAGTMGAAAAAEVGELAAFARVNIGRAAAEGLDPPNALWRVISGYDQQLLVLIREGDQTVFPPDDPLATPKMWGEKVRALTGVASLLREGDFVNGWFPDASGEYYFECLRAGQNDARKETCLALNGRFIFADLTAVLETRAKAFPGWAFRLRDPFGRVIWQKGGAPEGYESFLQSGALHGWAVDVAGTPAPRHSALGRLALALPLALVWLLLVYQARKAERERLAESAARAELATRLSHDLRTPLANLKLYAELIARRAGGAAGLDRYCAVLTEEIDRLDALAGETIFGDQGAAPAPRLAAADPCALARRVVARYEKLLAASNCACEAHCEAAGRLRFDASAFERILINLLDNARKYAPGKIDVSISWRDGLLALEVRDFGAAPPPGAEVKPSHGLGLSIVQDLARVNGGSFSLSGANPGLRACATIRALPEGEAA</sequence>
<evidence type="ECO:0000259" key="8">
    <source>
        <dbReference type="PROSITE" id="PS50109"/>
    </source>
</evidence>
<keyword evidence="4" id="KW-0547">Nucleotide-binding</keyword>
<dbReference type="EC" id="2.7.13.3" evidence="2"/>
<dbReference type="Gene3D" id="1.10.287.130">
    <property type="match status" value="1"/>
</dbReference>
<dbReference type="InterPro" id="IPR050351">
    <property type="entry name" value="BphY/WalK/GraS-like"/>
</dbReference>
<dbReference type="PANTHER" id="PTHR42878:SF7">
    <property type="entry name" value="SENSOR HISTIDINE KINASE GLRK"/>
    <property type="match status" value="1"/>
</dbReference>
<proteinExistence type="predicted"/>
<organism evidence="9 10">
    <name type="scientific">Candidatus Rhodoblastus alkanivorans</name>
    <dbReference type="NCBI Taxonomy" id="2954117"/>
    <lineage>
        <taxon>Bacteria</taxon>
        <taxon>Pseudomonadati</taxon>
        <taxon>Pseudomonadota</taxon>
        <taxon>Alphaproteobacteria</taxon>
        <taxon>Hyphomicrobiales</taxon>
        <taxon>Rhodoblastaceae</taxon>
        <taxon>Rhodoblastus</taxon>
    </lineage>
</organism>
<dbReference type="SMART" id="SM00388">
    <property type="entry name" value="HisKA"/>
    <property type="match status" value="1"/>
</dbReference>
<dbReference type="InterPro" id="IPR036890">
    <property type="entry name" value="HATPase_C_sf"/>
</dbReference>
<dbReference type="EMBL" id="JAIVFP010000001">
    <property type="protein sequence ID" value="MCI4683852.1"/>
    <property type="molecule type" value="Genomic_DNA"/>
</dbReference>
<dbReference type="SUPFAM" id="SSF47384">
    <property type="entry name" value="Homodimeric domain of signal transducing histidine kinase"/>
    <property type="match status" value="1"/>
</dbReference>
<dbReference type="InterPro" id="IPR003594">
    <property type="entry name" value="HATPase_dom"/>
</dbReference>
<dbReference type="InterPro" id="IPR003661">
    <property type="entry name" value="HisK_dim/P_dom"/>
</dbReference>
<dbReference type="PROSITE" id="PS50109">
    <property type="entry name" value="HIS_KIN"/>
    <property type="match status" value="1"/>
</dbReference>
<dbReference type="RefSeq" id="WP_243067776.1">
    <property type="nucleotide sequence ID" value="NZ_JAIVFK010000006.1"/>
</dbReference>
<comment type="caution">
    <text evidence="9">The sequence shown here is derived from an EMBL/GenBank/DDBJ whole genome shotgun (WGS) entry which is preliminary data.</text>
</comment>
<dbReference type="InterPro" id="IPR036097">
    <property type="entry name" value="HisK_dim/P_sf"/>
</dbReference>
<dbReference type="SMART" id="SM00387">
    <property type="entry name" value="HATPase_c"/>
    <property type="match status" value="1"/>
</dbReference>
<dbReference type="CDD" id="cd00082">
    <property type="entry name" value="HisKA"/>
    <property type="match status" value="1"/>
</dbReference>
<dbReference type="GO" id="GO:0016301">
    <property type="term" value="F:kinase activity"/>
    <property type="evidence" value="ECO:0007669"/>
    <property type="project" value="UniProtKB-KW"/>
</dbReference>
<keyword evidence="3" id="KW-0808">Transferase</keyword>
<evidence type="ECO:0000256" key="1">
    <source>
        <dbReference type="ARBA" id="ARBA00000085"/>
    </source>
</evidence>
<protein>
    <recommendedName>
        <fullName evidence="2">histidine kinase</fullName>
        <ecNumber evidence="2">2.7.13.3</ecNumber>
    </recommendedName>
</protein>
<evidence type="ECO:0000256" key="7">
    <source>
        <dbReference type="ARBA" id="ARBA00023012"/>
    </source>
</evidence>
<evidence type="ECO:0000313" key="10">
    <source>
        <dbReference type="Proteomes" id="UP001139104"/>
    </source>
</evidence>
<evidence type="ECO:0000256" key="6">
    <source>
        <dbReference type="ARBA" id="ARBA00022840"/>
    </source>
</evidence>
<evidence type="ECO:0000256" key="5">
    <source>
        <dbReference type="ARBA" id="ARBA00022777"/>
    </source>
</evidence>
<keyword evidence="5 9" id="KW-0418">Kinase</keyword>
<dbReference type="Pfam" id="PF00512">
    <property type="entry name" value="HisKA"/>
    <property type="match status" value="1"/>
</dbReference>
<dbReference type="SUPFAM" id="SSF55874">
    <property type="entry name" value="ATPase domain of HSP90 chaperone/DNA topoisomerase II/histidine kinase"/>
    <property type="match status" value="1"/>
</dbReference>
<evidence type="ECO:0000256" key="3">
    <source>
        <dbReference type="ARBA" id="ARBA00022679"/>
    </source>
</evidence>
<dbReference type="PANTHER" id="PTHR42878">
    <property type="entry name" value="TWO-COMPONENT HISTIDINE KINASE"/>
    <property type="match status" value="1"/>
</dbReference>
<dbReference type="Gene3D" id="3.30.565.10">
    <property type="entry name" value="Histidine kinase-like ATPase, C-terminal domain"/>
    <property type="match status" value="1"/>
</dbReference>
<comment type="catalytic activity">
    <reaction evidence="1">
        <text>ATP + protein L-histidine = ADP + protein N-phospho-L-histidine.</text>
        <dbReference type="EC" id="2.7.13.3"/>
    </reaction>
</comment>
<evidence type="ECO:0000256" key="2">
    <source>
        <dbReference type="ARBA" id="ARBA00012438"/>
    </source>
</evidence>
<evidence type="ECO:0000313" key="9">
    <source>
        <dbReference type="EMBL" id="MCI4683852.1"/>
    </source>
</evidence>
<dbReference type="Proteomes" id="UP001139104">
    <property type="component" value="Unassembled WGS sequence"/>
</dbReference>
<dbReference type="InterPro" id="IPR005467">
    <property type="entry name" value="His_kinase_dom"/>
</dbReference>
<reference evidence="9" key="1">
    <citation type="journal article" date="2022" name="ISME J.">
        <title>Identification of active gaseous-alkane degraders at natural gas seeps.</title>
        <authorList>
            <person name="Farhan Ul Haque M."/>
            <person name="Hernandez M."/>
            <person name="Crombie A.T."/>
            <person name="Murrell J.C."/>
        </authorList>
    </citation>
    <scope>NUCLEOTIDE SEQUENCE</scope>
    <source>
        <strain evidence="9">PC2</strain>
    </source>
</reference>
<accession>A0ABS9Z9H6</accession>
<keyword evidence="10" id="KW-1185">Reference proteome</keyword>
<keyword evidence="7" id="KW-0902">Two-component regulatory system</keyword>
<evidence type="ECO:0000256" key="4">
    <source>
        <dbReference type="ARBA" id="ARBA00022741"/>
    </source>
</evidence>
<gene>
    <name evidence="9" type="ORF">K2U94_13940</name>
</gene>
<name>A0ABS9Z9H6_9HYPH</name>
<keyword evidence="6" id="KW-0067">ATP-binding</keyword>
<feature type="domain" description="Histidine kinase" evidence="8">
    <location>
        <begin position="294"/>
        <end position="489"/>
    </location>
</feature>